<dbReference type="SUPFAM" id="SSF56925">
    <property type="entry name" value="OMPA-like"/>
    <property type="match status" value="1"/>
</dbReference>
<dbReference type="GO" id="GO:0009279">
    <property type="term" value="C:cell outer membrane"/>
    <property type="evidence" value="ECO:0007669"/>
    <property type="project" value="UniProtKB-SubCell"/>
</dbReference>
<dbReference type="Gene3D" id="2.40.160.20">
    <property type="match status" value="1"/>
</dbReference>
<evidence type="ECO:0000256" key="2">
    <source>
        <dbReference type="ARBA" id="ARBA00022679"/>
    </source>
</evidence>
<evidence type="ECO:0000256" key="5">
    <source>
        <dbReference type="ARBA" id="ARBA00023237"/>
    </source>
</evidence>
<keyword evidence="2 7" id="KW-0808">Transferase</keyword>
<evidence type="ECO:0000256" key="3">
    <source>
        <dbReference type="ARBA" id="ARBA00022729"/>
    </source>
</evidence>
<keyword evidence="4" id="KW-0472">Membrane</keyword>
<dbReference type="Pfam" id="PF07017">
    <property type="entry name" value="PagP"/>
    <property type="match status" value="1"/>
</dbReference>
<comment type="subcellular location">
    <subcellularLocation>
        <location evidence="1">Cell outer membrane</location>
    </subcellularLocation>
</comment>
<dbReference type="AlphaFoldDB" id="A0A1J5R878"/>
<dbReference type="NCBIfam" id="NF008271">
    <property type="entry name" value="PRK11045.1"/>
    <property type="match status" value="1"/>
</dbReference>
<dbReference type="EMBL" id="MLJW01000379">
    <property type="protein sequence ID" value="OIQ88276.1"/>
    <property type="molecule type" value="Genomic_DNA"/>
</dbReference>
<dbReference type="EC" id="2.3.1.-" evidence="7"/>
<comment type="caution">
    <text evidence="7">The sequence shown here is derived from an EMBL/GenBank/DDBJ whole genome shotgun (WGS) entry which is preliminary data.</text>
</comment>
<accession>A0A1J5R878</accession>
<gene>
    <name evidence="7" type="primary">pagP_2</name>
    <name evidence="7" type="ORF">GALL_298540</name>
</gene>
<sequence>MRPSLLAALLGAALLTPCQAFALSDSLGSWGNAAMQELHQTYNEGQPEFLIPGYSWHDPHTYTATKRAQLNDWAIGLGWGHLRVDDAGNTEQVYALAFSDSHHDVEPVVGYAKQWMWRPFTPNLHLGIGYTIGVTSRADTMKNFPFPIALPLLSIGYHKFTLYGTLIPRFNGSPNNGNVVFLFGGLQY</sequence>
<reference evidence="7" key="1">
    <citation type="submission" date="2016-10" db="EMBL/GenBank/DDBJ databases">
        <title>Sequence of Gallionella enrichment culture.</title>
        <authorList>
            <person name="Poehlein A."/>
            <person name="Muehling M."/>
            <person name="Daniel R."/>
        </authorList>
    </citation>
    <scope>NUCLEOTIDE SEQUENCE</scope>
</reference>
<protein>
    <submittedName>
        <fullName evidence="7">Lipid A palmitoyltransferase PagP</fullName>
        <ecNumber evidence="7">2.3.1.-</ecNumber>
    </submittedName>
</protein>
<organism evidence="7">
    <name type="scientific">mine drainage metagenome</name>
    <dbReference type="NCBI Taxonomy" id="410659"/>
    <lineage>
        <taxon>unclassified sequences</taxon>
        <taxon>metagenomes</taxon>
        <taxon>ecological metagenomes</taxon>
    </lineage>
</organism>
<dbReference type="GO" id="GO:0016746">
    <property type="term" value="F:acyltransferase activity"/>
    <property type="evidence" value="ECO:0007669"/>
    <property type="project" value="UniProtKB-KW"/>
</dbReference>
<dbReference type="InterPro" id="IPR011250">
    <property type="entry name" value="OMP/PagP_B-barrel"/>
</dbReference>
<evidence type="ECO:0000256" key="4">
    <source>
        <dbReference type="ARBA" id="ARBA00023136"/>
    </source>
</evidence>
<keyword evidence="5" id="KW-0998">Cell outer membrane</keyword>
<name>A0A1J5R878_9ZZZZ</name>
<keyword evidence="6 7" id="KW-0012">Acyltransferase</keyword>
<keyword evidence="3" id="KW-0732">Signal</keyword>
<evidence type="ECO:0000256" key="1">
    <source>
        <dbReference type="ARBA" id="ARBA00004442"/>
    </source>
</evidence>
<evidence type="ECO:0000313" key="7">
    <source>
        <dbReference type="EMBL" id="OIQ88276.1"/>
    </source>
</evidence>
<evidence type="ECO:0000256" key="6">
    <source>
        <dbReference type="ARBA" id="ARBA00023315"/>
    </source>
</evidence>
<dbReference type="InterPro" id="IPR009746">
    <property type="entry name" value="LipidA_acyl_PagP"/>
</dbReference>
<proteinExistence type="predicted"/>